<dbReference type="EMBL" id="BNDV01000008">
    <property type="protein sequence ID" value="GHI13745.1"/>
    <property type="molecule type" value="Genomic_DNA"/>
</dbReference>
<keyword evidence="4" id="KW-1185">Reference proteome</keyword>
<dbReference type="Proteomes" id="UP000660554">
    <property type="component" value="Unassembled WGS sequence"/>
</dbReference>
<name>A0ABQ3NLU9_STRVG</name>
<dbReference type="InterPro" id="IPR014729">
    <property type="entry name" value="Rossmann-like_a/b/a_fold"/>
</dbReference>
<dbReference type="Pfam" id="PF00582">
    <property type="entry name" value="Usp"/>
    <property type="match status" value="2"/>
</dbReference>
<dbReference type="InterPro" id="IPR006015">
    <property type="entry name" value="Universal_stress_UspA"/>
</dbReference>
<dbReference type="GeneID" id="86952793"/>
<feature type="domain" description="UspA" evidence="2">
    <location>
        <begin position="1"/>
        <end position="136"/>
    </location>
</feature>
<comment type="caution">
    <text evidence="3">The sequence shown here is derived from an EMBL/GenBank/DDBJ whole genome shotgun (WGS) entry which is preliminary data.</text>
</comment>
<evidence type="ECO:0000256" key="1">
    <source>
        <dbReference type="ARBA" id="ARBA00008791"/>
    </source>
</evidence>
<comment type="similarity">
    <text evidence="1">Belongs to the universal stress protein A family.</text>
</comment>
<feature type="domain" description="UspA" evidence="2">
    <location>
        <begin position="148"/>
        <end position="282"/>
    </location>
</feature>
<evidence type="ECO:0000313" key="3">
    <source>
        <dbReference type="EMBL" id="GHI13745.1"/>
    </source>
</evidence>
<sequence length="284" mass="29764">MTARVVVGVDGSPESLAAVEWAAHEAALRHVPLCLLHVEERTRAQRVHGQVAFALASRSRAVLRDAAERARRGHPRLRVMTRCDVGRVAGTLRGAADGADLMVVGSRALGEVAGFLLGSVSQALAGTAGRPVVLVRADCADAAARTAVVVGLELIDGSDALLGFVFAEADRRGGGLRVLHCWGPSAATVSSGTTDPGDEERGRHAAERLTELLRPWRRRYPGVCVIPEAVFGPPSAGLSEAARGAGLLAVGRRRRRLPTGPRLGRVTHAVISHCTAPVAVVPLD</sequence>
<proteinExistence type="inferred from homology"/>
<dbReference type="PANTHER" id="PTHR46268">
    <property type="entry name" value="STRESS RESPONSE PROTEIN NHAX"/>
    <property type="match status" value="1"/>
</dbReference>
<dbReference type="PANTHER" id="PTHR46268:SF6">
    <property type="entry name" value="UNIVERSAL STRESS PROTEIN UP12"/>
    <property type="match status" value="1"/>
</dbReference>
<dbReference type="InterPro" id="IPR006016">
    <property type="entry name" value="UspA"/>
</dbReference>
<evidence type="ECO:0000259" key="2">
    <source>
        <dbReference type="Pfam" id="PF00582"/>
    </source>
</evidence>
<gene>
    <name evidence="3" type="ORF">Scinn_32080</name>
</gene>
<accession>A0ABQ3NLU9</accession>
<reference evidence="4" key="1">
    <citation type="submission" date="2020-09" db="EMBL/GenBank/DDBJ databases">
        <title>Whole genome shotgun sequence of Streptomyces cinnamonensis NBRC 15873.</title>
        <authorList>
            <person name="Komaki H."/>
            <person name="Tamura T."/>
        </authorList>
    </citation>
    <scope>NUCLEOTIDE SEQUENCE [LARGE SCALE GENOMIC DNA]</scope>
    <source>
        <strain evidence="4">NBRC 15873</strain>
    </source>
</reference>
<evidence type="ECO:0000313" key="4">
    <source>
        <dbReference type="Proteomes" id="UP000660554"/>
    </source>
</evidence>
<dbReference type="PRINTS" id="PR01438">
    <property type="entry name" value="UNVRSLSTRESS"/>
</dbReference>
<dbReference type="SUPFAM" id="SSF52402">
    <property type="entry name" value="Adenine nucleotide alpha hydrolases-like"/>
    <property type="match status" value="2"/>
</dbReference>
<dbReference type="Gene3D" id="3.40.50.620">
    <property type="entry name" value="HUPs"/>
    <property type="match status" value="2"/>
</dbReference>
<organism evidence="3 4">
    <name type="scientific">Streptomyces virginiae</name>
    <name type="common">Streptomyces cinnamonensis</name>
    <dbReference type="NCBI Taxonomy" id="1961"/>
    <lineage>
        <taxon>Bacteria</taxon>
        <taxon>Bacillati</taxon>
        <taxon>Actinomycetota</taxon>
        <taxon>Actinomycetes</taxon>
        <taxon>Kitasatosporales</taxon>
        <taxon>Streptomycetaceae</taxon>
        <taxon>Streptomyces</taxon>
    </lineage>
</organism>
<protein>
    <submittedName>
        <fullName evidence="3">Stress-inducible protein</fullName>
    </submittedName>
</protein>
<dbReference type="RefSeq" id="WP_191868689.1">
    <property type="nucleotide sequence ID" value="NZ_BMRU01000002.1"/>
</dbReference>